<accession>A0A319D1B5</accession>
<feature type="compositionally biased region" description="Basic residues" evidence="1">
    <location>
        <begin position="141"/>
        <end position="155"/>
    </location>
</feature>
<dbReference type="AlphaFoldDB" id="A0A319D1B5"/>
<dbReference type="RefSeq" id="XP_025491908.1">
    <property type="nucleotide sequence ID" value="XM_025641547.1"/>
</dbReference>
<feature type="region of interest" description="Disordered" evidence="1">
    <location>
        <begin position="29"/>
        <end position="48"/>
    </location>
</feature>
<dbReference type="VEuPathDB" id="FungiDB:BO82DRAFT_78408"/>
<evidence type="ECO:0000256" key="2">
    <source>
        <dbReference type="SAM" id="SignalP"/>
    </source>
</evidence>
<keyword evidence="2" id="KW-0732">Signal</keyword>
<sequence length="155" mass="16940">MHSSILCLTHPSIFSLILLILLTNRRNDRLNDSPPNDRDRGSLPLSPPRSNGNYAPHILLHLSSFSAPTVGGDDAFMLIARATRTHVSEDKRGGDPSNGLDEDSFSALDSIFLIVRSLEEEIPPRAVASSSGGERGGGWRKQSRAIRASRFHSIQ</sequence>
<organism evidence="3 4">
    <name type="scientific">Aspergillus uvarum CBS 121591</name>
    <dbReference type="NCBI Taxonomy" id="1448315"/>
    <lineage>
        <taxon>Eukaryota</taxon>
        <taxon>Fungi</taxon>
        <taxon>Dikarya</taxon>
        <taxon>Ascomycota</taxon>
        <taxon>Pezizomycotina</taxon>
        <taxon>Eurotiomycetes</taxon>
        <taxon>Eurotiomycetidae</taxon>
        <taxon>Eurotiales</taxon>
        <taxon>Aspergillaceae</taxon>
        <taxon>Aspergillus</taxon>
        <taxon>Aspergillus subgen. Circumdati</taxon>
    </lineage>
</organism>
<dbReference type="GeneID" id="37144289"/>
<feature type="region of interest" description="Disordered" evidence="1">
    <location>
        <begin position="124"/>
        <end position="155"/>
    </location>
</feature>
<name>A0A319D1B5_9EURO</name>
<dbReference type="EMBL" id="KZ821700">
    <property type="protein sequence ID" value="PYH81708.1"/>
    <property type="molecule type" value="Genomic_DNA"/>
</dbReference>
<feature type="compositionally biased region" description="Basic and acidic residues" evidence="1">
    <location>
        <begin position="29"/>
        <end position="41"/>
    </location>
</feature>
<feature type="chain" id="PRO_5016416666" evidence="2">
    <location>
        <begin position="28"/>
        <end position="155"/>
    </location>
</feature>
<evidence type="ECO:0000313" key="3">
    <source>
        <dbReference type="EMBL" id="PYH81708.1"/>
    </source>
</evidence>
<proteinExistence type="predicted"/>
<reference evidence="3 4" key="1">
    <citation type="submission" date="2016-12" db="EMBL/GenBank/DDBJ databases">
        <title>The genomes of Aspergillus section Nigri reveals drivers in fungal speciation.</title>
        <authorList>
            <consortium name="DOE Joint Genome Institute"/>
            <person name="Vesth T.C."/>
            <person name="Nybo J."/>
            <person name="Theobald S."/>
            <person name="Brandl J."/>
            <person name="Frisvad J.C."/>
            <person name="Nielsen K.F."/>
            <person name="Lyhne E.K."/>
            <person name="Kogle M.E."/>
            <person name="Kuo A."/>
            <person name="Riley R."/>
            <person name="Clum A."/>
            <person name="Nolan M."/>
            <person name="Lipzen A."/>
            <person name="Salamov A."/>
            <person name="Henrissat B."/>
            <person name="Wiebenga A."/>
            <person name="De Vries R.P."/>
            <person name="Grigoriev I.V."/>
            <person name="Mortensen U.H."/>
            <person name="Andersen M.R."/>
            <person name="Baker S.E."/>
        </authorList>
    </citation>
    <scope>NUCLEOTIDE SEQUENCE [LARGE SCALE GENOMIC DNA]</scope>
    <source>
        <strain evidence="3 4">CBS 121591</strain>
    </source>
</reference>
<evidence type="ECO:0000256" key="1">
    <source>
        <dbReference type="SAM" id="MobiDB-lite"/>
    </source>
</evidence>
<protein>
    <submittedName>
        <fullName evidence="3">Uncharacterized protein</fullName>
    </submittedName>
</protein>
<keyword evidence="4" id="KW-1185">Reference proteome</keyword>
<dbReference type="Proteomes" id="UP000248340">
    <property type="component" value="Unassembled WGS sequence"/>
</dbReference>
<evidence type="ECO:0000313" key="4">
    <source>
        <dbReference type="Proteomes" id="UP000248340"/>
    </source>
</evidence>
<feature type="signal peptide" evidence="2">
    <location>
        <begin position="1"/>
        <end position="27"/>
    </location>
</feature>
<gene>
    <name evidence="3" type="ORF">BO82DRAFT_78408</name>
</gene>